<evidence type="ECO:0000313" key="2">
    <source>
        <dbReference type="Proteomes" id="UP000251889"/>
    </source>
</evidence>
<reference evidence="1 2" key="1">
    <citation type="submission" date="2018-06" db="EMBL/GenBank/DDBJ databases">
        <title>Chryseolinea flavus sp. nov., a member of the phylum Bacteroidetes isolated from soil.</title>
        <authorList>
            <person name="Li Y."/>
            <person name="Wang J."/>
        </authorList>
    </citation>
    <scope>NUCLEOTIDE SEQUENCE [LARGE SCALE GENOMIC DNA]</scope>
    <source>
        <strain evidence="1 2">SDU1-6</strain>
    </source>
</reference>
<dbReference type="EMBL" id="QMFY01000002">
    <property type="protein sequence ID" value="RAW02254.1"/>
    <property type="molecule type" value="Genomic_DNA"/>
</dbReference>
<evidence type="ECO:0000313" key="1">
    <source>
        <dbReference type="EMBL" id="RAW02254.1"/>
    </source>
</evidence>
<comment type="caution">
    <text evidence="1">The sequence shown here is derived from an EMBL/GenBank/DDBJ whole genome shotgun (WGS) entry which is preliminary data.</text>
</comment>
<dbReference type="RefSeq" id="WP_112746077.1">
    <property type="nucleotide sequence ID" value="NZ_QMFY01000002.1"/>
</dbReference>
<proteinExistence type="predicted"/>
<name>A0A364Y7Z1_9BACT</name>
<sequence>MTSVIAMVALFAYVSTIAFEILHHVDHDHTENAFHAQALENDPCHRALVHHDRASGCAHKAHIVAPEKCKCHHIVVQFPQVCTGSEALKTTAFVSPPATAGYAFGFTNSFFLTARFRGPPSR</sequence>
<dbReference type="OrthoDB" id="9927804at2"/>
<protein>
    <submittedName>
        <fullName evidence="1">Uncharacterized protein</fullName>
    </submittedName>
</protein>
<gene>
    <name evidence="1" type="ORF">DQQ10_06855</name>
</gene>
<organism evidence="1 2">
    <name type="scientific">Pseudochryseolinea flava</name>
    <dbReference type="NCBI Taxonomy" id="2059302"/>
    <lineage>
        <taxon>Bacteria</taxon>
        <taxon>Pseudomonadati</taxon>
        <taxon>Bacteroidota</taxon>
        <taxon>Cytophagia</taxon>
        <taxon>Cytophagales</taxon>
        <taxon>Fulvivirgaceae</taxon>
        <taxon>Pseudochryseolinea</taxon>
    </lineage>
</organism>
<dbReference type="AlphaFoldDB" id="A0A364Y7Z1"/>
<keyword evidence="2" id="KW-1185">Reference proteome</keyword>
<accession>A0A364Y7Z1</accession>
<dbReference type="Proteomes" id="UP000251889">
    <property type="component" value="Unassembled WGS sequence"/>
</dbReference>